<evidence type="ECO:0000313" key="3">
    <source>
        <dbReference type="Proteomes" id="UP000029392"/>
    </source>
</evidence>
<sequence>MSDSYRRLCQDLPPATGGTAPFPADPKKVKAWVAALPRANPQAAEQEISRALAGLLGQKLEGGQRLAALEELRDATLEAITLLERQFSGSPLPLPPDKARAATVAETLHMHLAVGYRQAACELCAPAGSVPFLRGGAVLQALVRSTWHHSRALALAWRVYRPAPAGAWQGLHRLHRFATSLKLERKTCEDKAAGAAQDVQTIYVQSLLMASVNPYAFAQAEQDTMWPLTRGYAARCALLDRQPEGIAPVVPEDADRGPGAGAGDESHALWLDLRAFSDDVERALGRVRDGQAELSPAAGFGVRVGNDLLIRLRRAFGQMAARGLVRLPAGHSLDTVLGLSGLHYLLAGQRDFDTFMRQSAQGTVHVIAGAAWTQGAAAMTRVPRFTARVLDQSLGGYRMAWDSAEQARARVGELVGLGFGEQGEELAWMVGVMRWLRYEPDGSLSAGVELISRRSSAVALRVVSADGGSRQVHRAVEVFPIDGAGGRCFVCGAAIDAGSRVEVIHDASSYIPEVGARGPDLLEDVEVLLNAGDYVLLGERRAAAEGEAA</sequence>
<feature type="region of interest" description="Disordered" evidence="1">
    <location>
        <begin position="1"/>
        <end position="23"/>
    </location>
</feature>
<gene>
    <name evidence="2" type="ORF">N790_07000</name>
</gene>
<feature type="compositionally biased region" description="Low complexity" evidence="1">
    <location>
        <begin position="13"/>
        <end position="22"/>
    </location>
</feature>
<dbReference type="Proteomes" id="UP000029392">
    <property type="component" value="Unassembled WGS sequence"/>
</dbReference>
<evidence type="ECO:0000256" key="1">
    <source>
        <dbReference type="SAM" id="MobiDB-lite"/>
    </source>
</evidence>
<dbReference type="eggNOG" id="ENOG502Z85G">
    <property type="taxonomic scope" value="Bacteria"/>
</dbReference>
<name>A0A091BUM2_9GAMM</name>
<keyword evidence="3" id="KW-1185">Reference proteome</keyword>
<dbReference type="PATRIC" id="fig|1384054.3.peg.1412"/>
<dbReference type="OrthoDB" id="5724405at2"/>
<reference evidence="2 3" key="1">
    <citation type="submission" date="2013-09" db="EMBL/GenBank/DDBJ databases">
        <title>Genome sequencing of Arenimonas malthae.</title>
        <authorList>
            <person name="Chen F."/>
            <person name="Wang G."/>
        </authorList>
    </citation>
    <scope>NUCLEOTIDE SEQUENCE [LARGE SCALE GENOMIC DNA]</scope>
    <source>
        <strain evidence="2 3">CC-JY-1</strain>
    </source>
</reference>
<dbReference type="STRING" id="1384054.N790_07000"/>
<dbReference type="AlphaFoldDB" id="A0A091BUM2"/>
<accession>A0A091BUM2</accession>
<protein>
    <submittedName>
        <fullName evidence="2">Uncharacterized protein</fullName>
    </submittedName>
</protein>
<dbReference type="RefSeq" id="WP_043802842.1">
    <property type="nucleotide sequence ID" value="NZ_AVCH01000154.1"/>
</dbReference>
<organism evidence="2 3">
    <name type="scientific">Arenimonas malthae CC-JY-1</name>
    <dbReference type="NCBI Taxonomy" id="1384054"/>
    <lineage>
        <taxon>Bacteria</taxon>
        <taxon>Pseudomonadati</taxon>
        <taxon>Pseudomonadota</taxon>
        <taxon>Gammaproteobacteria</taxon>
        <taxon>Lysobacterales</taxon>
        <taxon>Lysobacteraceae</taxon>
        <taxon>Arenimonas</taxon>
    </lineage>
</organism>
<evidence type="ECO:0000313" key="2">
    <source>
        <dbReference type="EMBL" id="KFN48040.1"/>
    </source>
</evidence>
<comment type="caution">
    <text evidence="2">The sequence shown here is derived from an EMBL/GenBank/DDBJ whole genome shotgun (WGS) entry which is preliminary data.</text>
</comment>
<proteinExistence type="predicted"/>
<dbReference type="EMBL" id="AVCH01000154">
    <property type="protein sequence ID" value="KFN48040.1"/>
    <property type="molecule type" value="Genomic_DNA"/>
</dbReference>